<evidence type="ECO:0000256" key="1">
    <source>
        <dbReference type="ARBA" id="ARBA00001946"/>
    </source>
</evidence>
<feature type="domain" description="PIN" evidence="8">
    <location>
        <begin position="5"/>
        <end position="127"/>
    </location>
</feature>
<dbReference type="PANTHER" id="PTHR33653:SF1">
    <property type="entry name" value="RIBONUCLEASE VAPC2"/>
    <property type="match status" value="1"/>
</dbReference>
<keyword evidence="2" id="KW-1277">Toxin-antitoxin system</keyword>
<comment type="cofactor">
    <cofactor evidence="1">
        <name>Mg(2+)</name>
        <dbReference type="ChEBI" id="CHEBI:18420"/>
    </cofactor>
</comment>
<dbReference type="Gene3D" id="3.40.50.1010">
    <property type="entry name" value="5'-nuclease"/>
    <property type="match status" value="1"/>
</dbReference>
<evidence type="ECO:0000256" key="7">
    <source>
        <dbReference type="ARBA" id="ARBA00038093"/>
    </source>
</evidence>
<evidence type="ECO:0000313" key="10">
    <source>
        <dbReference type="Proteomes" id="UP000241229"/>
    </source>
</evidence>
<protein>
    <submittedName>
        <fullName evidence="9">VapC toxin family PIN domain ribonuclease</fullName>
    </submittedName>
</protein>
<evidence type="ECO:0000256" key="4">
    <source>
        <dbReference type="ARBA" id="ARBA00022723"/>
    </source>
</evidence>
<dbReference type="InterPro" id="IPR029060">
    <property type="entry name" value="PIN-like_dom_sf"/>
</dbReference>
<evidence type="ECO:0000256" key="5">
    <source>
        <dbReference type="ARBA" id="ARBA00022801"/>
    </source>
</evidence>
<name>A0A2P7RZQ7_9HYPH</name>
<dbReference type="PANTHER" id="PTHR33653">
    <property type="entry name" value="RIBONUCLEASE VAPC2"/>
    <property type="match status" value="1"/>
</dbReference>
<keyword evidence="5" id="KW-0378">Hydrolase</keyword>
<comment type="caution">
    <text evidence="9">The sequence shown here is derived from an EMBL/GenBank/DDBJ whole genome shotgun (WGS) entry which is preliminary data.</text>
</comment>
<dbReference type="EMBL" id="PXYK01000026">
    <property type="protein sequence ID" value="PSJ55690.1"/>
    <property type="molecule type" value="Genomic_DNA"/>
</dbReference>
<dbReference type="Proteomes" id="UP000241229">
    <property type="component" value="Unassembled WGS sequence"/>
</dbReference>
<dbReference type="GO" id="GO:0016787">
    <property type="term" value="F:hydrolase activity"/>
    <property type="evidence" value="ECO:0007669"/>
    <property type="project" value="UniProtKB-KW"/>
</dbReference>
<dbReference type="InterPro" id="IPR002716">
    <property type="entry name" value="PIN_dom"/>
</dbReference>
<reference evidence="9 10" key="1">
    <citation type="submission" date="2018-03" db="EMBL/GenBank/DDBJ databases">
        <title>The draft genome of Mesorhizobium sp. 6GN-30.</title>
        <authorList>
            <person name="Liu L."/>
            <person name="Li L."/>
            <person name="Wang T."/>
            <person name="Zhang X."/>
            <person name="Liang L."/>
        </authorList>
    </citation>
    <scope>NUCLEOTIDE SEQUENCE [LARGE SCALE GENOMIC DNA]</scope>
    <source>
        <strain evidence="9 10">6GN30</strain>
    </source>
</reference>
<keyword evidence="10" id="KW-1185">Reference proteome</keyword>
<keyword evidence="6" id="KW-0460">Magnesium</keyword>
<dbReference type="InterPro" id="IPR050556">
    <property type="entry name" value="Type_II_TA_system_RNase"/>
</dbReference>
<proteinExistence type="inferred from homology"/>
<evidence type="ECO:0000256" key="2">
    <source>
        <dbReference type="ARBA" id="ARBA00022649"/>
    </source>
</evidence>
<keyword evidence="4" id="KW-0479">Metal-binding</keyword>
<keyword evidence="3" id="KW-0540">Nuclease</keyword>
<accession>A0A2P7RZQ7</accession>
<comment type="similarity">
    <text evidence="7">Belongs to the PINc/VapC protein family.</text>
</comment>
<evidence type="ECO:0000256" key="3">
    <source>
        <dbReference type="ARBA" id="ARBA00022722"/>
    </source>
</evidence>
<dbReference type="AlphaFoldDB" id="A0A2P7RZQ7"/>
<evidence type="ECO:0000313" key="9">
    <source>
        <dbReference type="EMBL" id="PSJ55690.1"/>
    </source>
</evidence>
<dbReference type="OrthoDB" id="5458135at2"/>
<evidence type="ECO:0000256" key="6">
    <source>
        <dbReference type="ARBA" id="ARBA00022842"/>
    </source>
</evidence>
<dbReference type="Pfam" id="PF01850">
    <property type="entry name" value="PIN"/>
    <property type="match status" value="1"/>
</dbReference>
<dbReference type="GO" id="GO:0046872">
    <property type="term" value="F:metal ion binding"/>
    <property type="evidence" value="ECO:0007669"/>
    <property type="project" value="UniProtKB-KW"/>
</dbReference>
<dbReference type="CDD" id="cd18731">
    <property type="entry name" value="PIN_NgFitB-like"/>
    <property type="match status" value="1"/>
</dbReference>
<organism evidence="9 10">
    <name type="scientific">Kumtagia ephedrae</name>
    <dbReference type="NCBI Taxonomy" id="2116701"/>
    <lineage>
        <taxon>Bacteria</taxon>
        <taxon>Pseudomonadati</taxon>
        <taxon>Pseudomonadota</taxon>
        <taxon>Alphaproteobacteria</taxon>
        <taxon>Hyphomicrobiales</taxon>
        <taxon>Phyllobacteriaceae</taxon>
        <taxon>Kumtagia</taxon>
    </lineage>
</organism>
<dbReference type="GO" id="GO:0004518">
    <property type="term" value="F:nuclease activity"/>
    <property type="evidence" value="ECO:0007669"/>
    <property type="project" value="UniProtKB-KW"/>
</dbReference>
<evidence type="ECO:0000259" key="8">
    <source>
        <dbReference type="Pfam" id="PF01850"/>
    </source>
</evidence>
<dbReference type="RefSeq" id="WP_106774515.1">
    <property type="nucleotide sequence ID" value="NZ_PXYK01000026.1"/>
</dbReference>
<gene>
    <name evidence="9" type="ORF">C7I84_22770</name>
</gene>
<dbReference type="SUPFAM" id="SSF88723">
    <property type="entry name" value="PIN domain-like"/>
    <property type="match status" value="1"/>
</dbReference>
<sequence>MAFALDTNVVSEMTRPTPDSGVVGWLERTPRSSLFLPSVVIAELYAGIEIMPQGKRRDSLAKFVSDFVAQAPSHHVLAFGLREAVHYAEIVASRRRIGREMKLLDAQIAAIAAANGFAVVTRNVRDFENCGVDIINPWAVS</sequence>